<sequence>MEKVVEKKVELRKMGKTRLEHVMAGRRMGGRTARSDREYRNHRRWAERFWLQGGAEWPRCAISLPSPPPTPYPRILVV</sequence>
<evidence type="ECO:0000313" key="1">
    <source>
        <dbReference type="EMBL" id="EEC75439.1"/>
    </source>
</evidence>
<dbReference type="Gramene" id="BGIOSGA012832-TA">
    <property type="protein sequence ID" value="BGIOSGA012832-PA"/>
    <property type="gene ID" value="BGIOSGA012832"/>
</dbReference>
<dbReference type="EMBL" id="CM000128">
    <property type="protein sequence ID" value="EEC75439.1"/>
    <property type="molecule type" value="Genomic_DNA"/>
</dbReference>
<keyword evidence="2" id="KW-1185">Reference proteome</keyword>
<organism evidence="1 2">
    <name type="scientific">Oryza sativa subsp. indica</name>
    <name type="common">Rice</name>
    <dbReference type="NCBI Taxonomy" id="39946"/>
    <lineage>
        <taxon>Eukaryota</taxon>
        <taxon>Viridiplantae</taxon>
        <taxon>Streptophyta</taxon>
        <taxon>Embryophyta</taxon>
        <taxon>Tracheophyta</taxon>
        <taxon>Spermatophyta</taxon>
        <taxon>Magnoliopsida</taxon>
        <taxon>Liliopsida</taxon>
        <taxon>Poales</taxon>
        <taxon>Poaceae</taxon>
        <taxon>BOP clade</taxon>
        <taxon>Oryzoideae</taxon>
        <taxon>Oryzeae</taxon>
        <taxon>Oryzinae</taxon>
        <taxon>Oryza</taxon>
        <taxon>Oryza sativa</taxon>
    </lineage>
</organism>
<dbReference type="HOGENOM" id="CLU_2626336_0_0_1"/>
<accession>B8AR04</accession>
<gene>
    <name evidence="1" type="ORF">OsI_11970</name>
</gene>
<reference evidence="1 2" key="1">
    <citation type="journal article" date="2005" name="PLoS Biol.">
        <title>The genomes of Oryza sativa: a history of duplications.</title>
        <authorList>
            <person name="Yu J."/>
            <person name="Wang J."/>
            <person name="Lin W."/>
            <person name="Li S."/>
            <person name="Li H."/>
            <person name="Zhou J."/>
            <person name="Ni P."/>
            <person name="Dong W."/>
            <person name="Hu S."/>
            <person name="Zeng C."/>
            <person name="Zhang J."/>
            <person name="Zhang Y."/>
            <person name="Li R."/>
            <person name="Xu Z."/>
            <person name="Li S."/>
            <person name="Li X."/>
            <person name="Zheng H."/>
            <person name="Cong L."/>
            <person name="Lin L."/>
            <person name="Yin J."/>
            <person name="Geng J."/>
            <person name="Li G."/>
            <person name="Shi J."/>
            <person name="Liu J."/>
            <person name="Lv H."/>
            <person name="Li J."/>
            <person name="Wang J."/>
            <person name="Deng Y."/>
            <person name="Ran L."/>
            <person name="Shi X."/>
            <person name="Wang X."/>
            <person name="Wu Q."/>
            <person name="Li C."/>
            <person name="Ren X."/>
            <person name="Wang J."/>
            <person name="Wang X."/>
            <person name="Li D."/>
            <person name="Liu D."/>
            <person name="Zhang X."/>
            <person name="Ji Z."/>
            <person name="Zhao W."/>
            <person name="Sun Y."/>
            <person name="Zhang Z."/>
            <person name="Bao J."/>
            <person name="Han Y."/>
            <person name="Dong L."/>
            <person name="Ji J."/>
            <person name="Chen P."/>
            <person name="Wu S."/>
            <person name="Liu J."/>
            <person name="Xiao Y."/>
            <person name="Bu D."/>
            <person name="Tan J."/>
            <person name="Yang L."/>
            <person name="Ye C."/>
            <person name="Zhang J."/>
            <person name="Xu J."/>
            <person name="Zhou Y."/>
            <person name="Yu Y."/>
            <person name="Zhang B."/>
            <person name="Zhuang S."/>
            <person name="Wei H."/>
            <person name="Liu B."/>
            <person name="Lei M."/>
            <person name="Yu H."/>
            <person name="Li Y."/>
            <person name="Xu H."/>
            <person name="Wei S."/>
            <person name="He X."/>
            <person name="Fang L."/>
            <person name="Zhang Z."/>
            <person name="Zhang Y."/>
            <person name="Huang X."/>
            <person name="Su Z."/>
            <person name="Tong W."/>
            <person name="Li J."/>
            <person name="Tong Z."/>
            <person name="Li S."/>
            <person name="Ye J."/>
            <person name="Wang L."/>
            <person name="Fang L."/>
            <person name="Lei T."/>
            <person name="Chen C."/>
            <person name="Chen H."/>
            <person name="Xu Z."/>
            <person name="Li H."/>
            <person name="Huang H."/>
            <person name="Zhang F."/>
            <person name="Xu H."/>
            <person name="Li N."/>
            <person name="Zhao C."/>
            <person name="Li S."/>
            <person name="Dong L."/>
            <person name="Huang Y."/>
            <person name="Li L."/>
            <person name="Xi Y."/>
            <person name="Qi Q."/>
            <person name="Li W."/>
            <person name="Zhang B."/>
            <person name="Hu W."/>
            <person name="Zhang Y."/>
            <person name="Tian X."/>
            <person name="Jiao Y."/>
            <person name="Liang X."/>
            <person name="Jin J."/>
            <person name="Gao L."/>
            <person name="Zheng W."/>
            <person name="Hao B."/>
            <person name="Liu S."/>
            <person name="Wang W."/>
            <person name="Yuan L."/>
            <person name="Cao M."/>
            <person name="McDermott J."/>
            <person name="Samudrala R."/>
            <person name="Wang J."/>
            <person name="Wong G.K."/>
            <person name="Yang H."/>
        </authorList>
    </citation>
    <scope>NUCLEOTIDE SEQUENCE [LARGE SCALE GENOMIC DNA]</scope>
    <source>
        <strain evidence="2">cv. 93-11</strain>
    </source>
</reference>
<name>B8AR04_ORYSI</name>
<protein>
    <submittedName>
        <fullName evidence="1">Uncharacterized protein</fullName>
    </submittedName>
</protein>
<proteinExistence type="predicted"/>
<dbReference type="Proteomes" id="UP000007015">
    <property type="component" value="Chromosome 3"/>
</dbReference>
<evidence type="ECO:0000313" key="2">
    <source>
        <dbReference type="Proteomes" id="UP000007015"/>
    </source>
</evidence>
<dbReference type="AlphaFoldDB" id="B8AR04"/>